<dbReference type="EMBL" id="CP051143">
    <property type="protein sequence ID" value="QIX01682.1"/>
    <property type="molecule type" value="Genomic_DNA"/>
</dbReference>
<dbReference type="Proteomes" id="UP000503462">
    <property type="component" value="Chromosome 5"/>
</dbReference>
<evidence type="ECO:0000313" key="2">
    <source>
        <dbReference type="EMBL" id="QIX01682.1"/>
    </source>
</evidence>
<dbReference type="AlphaFoldDB" id="A0A6H0Y3T2"/>
<dbReference type="OrthoDB" id="5427664at2759"/>
<feature type="transmembrane region" description="Helical" evidence="1">
    <location>
        <begin position="23"/>
        <end position="48"/>
    </location>
</feature>
<dbReference type="PANTHER" id="PTHR37577">
    <property type="entry name" value="INTEGRAL MEMBRANE PROTEIN"/>
    <property type="match status" value="1"/>
</dbReference>
<proteinExistence type="predicted"/>
<gene>
    <name evidence="2" type="ORF">AMS68_007199</name>
</gene>
<feature type="transmembrane region" description="Helical" evidence="1">
    <location>
        <begin position="295"/>
        <end position="315"/>
    </location>
</feature>
<feature type="transmembrane region" description="Helical" evidence="1">
    <location>
        <begin position="150"/>
        <end position="171"/>
    </location>
</feature>
<name>A0A6H0Y3T2_9PEZI</name>
<sequence>MPNYTECANLLVQGVVAKADPDIAGLGVIFAFTISAGLTLLAIGAAYFTGLVDAGLLGPVDRIIMHIPARAPQHPRIHVTLRKAIMACSDQQIVTGIAILAAGFHGLVTGHISVYHFHIVLYLAWMSSSVHLSALTLLKPFMQQHRGVLVWRSVGMLVLLVMMIIALVPTISNDWAVISLQNVDSNHLPQNTVFGVPAICFWGQLYDDGVNPDAILSYIVLFVSYLWKMGGLFPPITSFWTRYVRNPWDFCLEWPLSFAARKYGEQRGLMYMVPFWIWLAIYVETTAVLEVLDSFSAALWLSTLGFVYGILQIAVPRGLVQTAVPDLLAGESEWSLVSWYH</sequence>
<dbReference type="InterPro" id="IPR053018">
    <property type="entry name" value="Elsinochrome_Biosynth-Asso"/>
</dbReference>
<organism evidence="2 3">
    <name type="scientific">Peltaster fructicola</name>
    <dbReference type="NCBI Taxonomy" id="286661"/>
    <lineage>
        <taxon>Eukaryota</taxon>
        <taxon>Fungi</taxon>
        <taxon>Dikarya</taxon>
        <taxon>Ascomycota</taxon>
        <taxon>Pezizomycotina</taxon>
        <taxon>Dothideomycetes</taxon>
        <taxon>Dothideomycetes incertae sedis</taxon>
        <taxon>Peltaster</taxon>
    </lineage>
</organism>
<evidence type="ECO:0000313" key="3">
    <source>
        <dbReference type="Proteomes" id="UP000503462"/>
    </source>
</evidence>
<accession>A0A6H0Y3T2</accession>
<evidence type="ECO:0000256" key="1">
    <source>
        <dbReference type="SAM" id="Phobius"/>
    </source>
</evidence>
<feature type="transmembrane region" description="Helical" evidence="1">
    <location>
        <begin position="269"/>
        <end position="289"/>
    </location>
</feature>
<feature type="transmembrane region" description="Helical" evidence="1">
    <location>
        <begin position="93"/>
        <end position="113"/>
    </location>
</feature>
<feature type="transmembrane region" description="Helical" evidence="1">
    <location>
        <begin position="215"/>
        <end position="236"/>
    </location>
</feature>
<dbReference type="PANTHER" id="PTHR37577:SF1">
    <property type="entry name" value="INTEGRAL MEMBRANE PROTEIN"/>
    <property type="match status" value="1"/>
</dbReference>
<keyword evidence="1" id="KW-1133">Transmembrane helix</keyword>
<keyword evidence="1" id="KW-0812">Transmembrane</keyword>
<reference evidence="2 3" key="1">
    <citation type="journal article" date="2016" name="Sci. Rep.">
        <title>Peltaster fructicola genome reveals evolution from an invasive phytopathogen to an ectophytic parasite.</title>
        <authorList>
            <person name="Xu C."/>
            <person name="Chen H."/>
            <person name="Gleason M.L."/>
            <person name="Xu J.R."/>
            <person name="Liu H."/>
            <person name="Zhang R."/>
            <person name="Sun G."/>
        </authorList>
    </citation>
    <scope>NUCLEOTIDE SEQUENCE [LARGE SCALE GENOMIC DNA]</scope>
    <source>
        <strain evidence="2 3">LNHT1506</strain>
    </source>
</reference>
<protein>
    <submittedName>
        <fullName evidence="2">Uncharacterized protein</fullName>
    </submittedName>
</protein>
<keyword evidence="1" id="KW-0472">Membrane</keyword>
<feature type="transmembrane region" description="Helical" evidence="1">
    <location>
        <begin position="119"/>
        <end position="138"/>
    </location>
</feature>
<keyword evidence="3" id="KW-1185">Reference proteome</keyword>